<feature type="transmembrane region" description="Helical" evidence="2">
    <location>
        <begin position="104"/>
        <end position="124"/>
    </location>
</feature>
<proteinExistence type="predicted"/>
<organism evidence="4 5">
    <name type="scientific">Halorubrum kocurii JCM 14978</name>
    <dbReference type="NCBI Taxonomy" id="1230456"/>
    <lineage>
        <taxon>Archaea</taxon>
        <taxon>Methanobacteriati</taxon>
        <taxon>Methanobacteriota</taxon>
        <taxon>Stenosarchaea group</taxon>
        <taxon>Halobacteria</taxon>
        <taxon>Halobacteriales</taxon>
        <taxon>Haloferacaceae</taxon>
        <taxon>Halorubrum</taxon>
    </lineage>
</organism>
<keyword evidence="2" id="KW-0812">Transmembrane</keyword>
<dbReference type="RefSeq" id="WP_008849041.1">
    <property type="nucleotide sequence ID" value="NZ_AOJH01000071.1"/>
</dbReference>
<dbReference type="InterPro" id="IPR025403">
    <property type="entry name" value="TgpA-like_C"/>
</dbReference>
<dbReference type="PATRIC" id="fig|1230456.3.peg.2340"/>
<sequence>MKRDTLLAVVLALLAVVALGVAAATLDSAVSLGGGGFGGGEGDAPSAGDESGDPGLSPSPGGELSLATQPVCYEFLREPPALILLFGVLLGIAAIAYRDTRSPLAAFAAAGAVGLPVGLLWAALATCGTGSTEAEFDIGVAGPDEGILPEGAAGGGGAGGGEGAASAPELLFALVVVVALVASVGVLLLAGGDDEANGGSTAAAGDDPGEPEPDLAAVGRTAGRAADRIEASDADNEVYRAWRDMTRVLDVDRPASSTPAEFAAAAVDAGVDEEPVEDLTGAFERVRYGGEDATDDRERRAVEALRRIEERHGGSAAPGGDQ</sequence>
<dbReference type="STRING" id="1230456.C468_11790"/>
<accession>M0NZ90</accession>
<dbReference type="Pfam" id="PF13559">
    <property type="entry name" value="DUF4129"/>
    <property type="match status" value="1"/>
</dbReference>
<evidence type="ECO:0000259" key="3">
    <source>
        <dbReference type="Pfam" id="PF13559"/>
    </source>
</evidence>
<feature type="domain" description="Protein-glutamine gamma-glutamyltransferase-like C-terminal" evidence="3">
    <location>
        <begin position="239"/>
        <end position="306"/>
    </location>
</feature>
<dbReference type="Proteomes" id="UP000011546">
    <property type="component" value="Unassembled WGS sequence"/>
</dbReference>
<name>M0NZ90_9EURY</name>
<keyword evidence="5" id="KW-1185">Reference proteome</keyword>
<gene>
    <name evidence="4" type="ORF">C468_11790</name>
</gene>
<reference evidence="4 5" key="1">
    <citation type="journal article" date="2014" name="PLoS Genet.">
        <title>Phylogenetically driven sequencing of extremely halophilic archaea reveals strategies for static and dynamic osmo-response.</title>
        <authorList>
            <person name="Becker E.A."/>
            <person name="Seitzer P.M."/>
            <person name="Tritt A."/>
            <person name="Larsen D."/>
            <person name="Krusor M."/>
            <person name="Yao A.I."/>
            <person name="Wu D."/>
            <person name="Madern D."/>
            <person name="Eisen J.A."/>
            <person name="Darling A.E."/>
            <person name="Facciotti M.T."/>
        </authorList>
    </citation>
    <scope>NUCLEOTIDE SEQUENCE [LARGE SCALE GENOMIC DNA]</scope>
    <source>
        <strain evidence="4 5">JCM 14978</strain>
    </source>
</reference>
<comment type="caution">
    <text evidence="4">The sequence shown here is derived from an EMBL/GenBank/DDBJ whole genome shotgun (WGS) entry which is preliminary data.</text>
</comment>
<evidence type="ECO:0000313" key="5">
    <source>
        <dbReference type="Proteomes" id="UP000011546"/>
    </source>
</evidence>
<feature type="region of interest" description="Disordered" evidence="1">
    <location>
        <begin position="40"/>
        <end position="61"/>
    </location>
</feature>
<keyword evidence="2" id="KW-0472">Membrane</keyword>
<protein>
    <recommendedName>
        <fullName evidence="3">Protein-glutamine gamma-glutamyltransferase-like C-terminal domain-containing protein</fullName>
    </recommendedName>
</protein>
<dbReference type="AlphaFoldDB" id="M0NZ90"/>
<feature type="transmembrane region" description="Helical" evidence="2">
    <location>
        <begin position="170"/>
        <end position="190"/>
    </location>
</feature>
<keyword evidence="2" id="KW-1133">Transmembrane helix</keyword>
<dbReference type="EMBL" id="AOJH01000071">
    <property type="protein sequence ID" value="EMA61880.1"/>
    <property type="molecule type" value="Genomic_DNA"/>
</dbReference>
<feature type="transmembrane region" description="Helical" evidence="2">
    <location>
        <begin position="80"/>
        <end position="97"/>
    </location>
</feature>
<evidence type="ECO:0000313" key="4">
    <source>
        <dbReference type="EMBL" id="EMA61880.1"/>
    </source>
</evidence>
<dbReference type="OrthoDB" id="206550at2157"/>
<evidence type="ECO:0000256" key="1">
    <source>
        <dbReference type="SAM" id="MobiDB-lite"/>
    </source>
</evidence>
<evidence type="ECO:0000256" key="2">
    <source>
        <dbReference type="SAM" id="Phobius"/>
    </source>
</evidence>